<feature type="domain" description="S5 DRBM" evidence="13">
    <location>
        <begin position="152"/>
        <end position="215"/>
    </location>
</feature>
<keyword evidence="4" id="KW-0694">RNA-binding</keyword>
<dbReference type="GO" id="GO:0005737">
    <property type="term" value="C:cytoplasm"/>
    <property type="evidence" value="ECO:0007669"/>
    <property type="project" value="UniProtKB-ARBA"/>
</dbReference>
<evidence type="ECO:0000256" key="5">
    <source>
        <dbReference type="ARBA" id="ARBA00022980"/>
    </source>
</evidence>
<evidence type="ECO:0000313" key="15">
    <source>
        <dbReference type="Proteomes" id="UP001633002"/>
    </source>
</evidence>
<dbReference type="PANTHER" id="PTHR48277:SF1">
    <property type="entry name" value="MITOCHONDRIAL RIBOSOMAL PROTEIN S5"/>
    <property type="match status" value="1"/>
</dbReference>
<keyword evidence="15" id="KW-1185">Reference proteome</keyword>
<evidence type="ECO:0000256" key="6">
    <source>
        <dbReference type="ARBA" id="ARBA00023274"/>
    </source>
</evidence>
<dbReference type="Gene3D" id="3.30.230.10">
    <property type="match status" value="1"/>
</dbReference>
<dbReference type="FunFam" id="3.30.160.20:FF:000001">
    <property type="entry name" value="30S ribosomal protein S5"/>
    <property type="match status" value="1"/>
</dbReference>
<dbReference type="SUPFAM" id="SSF54211">
    <property type="entry name" value="Ribosomal protein S5 domain 2-like"/>
    <property type="match status" value="1"/>
</dbReference>
<evidence type="ECO:0000259" key="13">
    <source>
        <dbReference type="PROSITE" id="PS50881"/>
    </source>
</evidence>
<dbReference type="InterPro" id="IPR020568">
    <property type="entry name" value="Ribosomal_Su5_D2-typ_SF"/>
</dbReference>
<name>A0ABD3IA32_9MARC</name>
<evidence type="ECO:0000256" key="10">
    <source>
        <dbReference type="PROSITE-ProRule" id="PRU00268"/>
    </source>
</evidence>
<comment type="function">
    <text evidence="1">With S4 and S12 plays an important role in translational accuracy.</text>
</comment>
<feature type="compositionally biased region" description="Basic and acidic residues" evidence="12">
    <location>
        <begin position="129"/>
        <end position="153"/>
    </location>
</feature>
<evidence type="ECO:0000256" key="1">
    <source>
        <dbReference type="ARBA" id="ARBA00002524"/>
    </source>
</evidence>
<dbReference type="HAMAP" id="MF_01307_B">
    <property type="entry name" value="Ribosomal_uS5_B"/>
    <property type="match status" value="1"/>
</dbReference>
<dbReference type="InterPro" id="IPR014721">
    <property type="entry name" value="Ribsml_uS5_D2-typ_fold_subgr"/>
</dbReference>
<organism evidence="14 15">
    <name type="scientific">Riccia sorocarpa</name>
    <dbReference type="NCBI Taxonomy" id="122646"/>
    <lineage>
        <taxon>Eukaryota</taxon>
        <taxon>Viridiplantae</taxon>
        <taxon>Streptophyta</taxon>
        <taxon>Embryophyta</taxon>
        <taxon>Marchantiophyta</taxon>
        <taxon>Marchantiopsida</taxon>
        <taxon>Marchantiidae</taxon>
        <taxon>Marchantiales</taxon>
        <taxon>Ricciaceae</taxon>
        <taxon>Riccia</taxon>
    </lineage>
</organism>
<dbReference type="InterPro" id="IPR018192">
    <property type="entry name" value="Ribosomal_uS5_N_CS"/>
</dbReference>
<comment type="subunit">
    <text evidence="7">Part of the 30S ribosomal subunit. Contacts protein S4.</text>
</comment>
<dbReference type="InterPro" id="IPR005324">
    <property type="entry name" value="Ribosomal_uS5_C"/>
</dbReference>
<dbReference type="EMBL" id="JBJQOH010000001">
    <property type="protein sequence ID" value="KAL3699295.1"/>
    <property type="molecule type" value="Genomic_DNA"/>
</dbReference>
<dbReference type="GO" id="GO:0019843">
    <property type="term" value="F:rRNA binding"/>
    <property type="evidence" value="ECO:0007669"/>
    <property type="project" value="UniProtKB-KW"/>
</dbReference>
<dbReference type="PROSITE" id="PS50881">
    <property type="entry name" value="S5_DSRBD"/>
    <property type="match status" value="1"/>
</dbReference>
<evidence type="ECO:0000256" key="12">
    <source>
        <dbReference type="SAM" id="MobiDB-lite"/>
    </source>
</evidence>
<evidence type="ECO:0000256" key="4">
    <source>
        <dbReference type="ARBA" id="ARBA00022884"/>
    </source>
</evidence>
<dbReference type="InterPro" id="IPR005712">
    <property type="entry name" value="Ribosomal_uS5_bac-type"/>
</dbReference>
<protein>
    <recommendedName>
        <fullName evidence="8">Small ribosomal subunit protein uS5c</fullName>
    </recommendedName>
    <alternativeName>
        <fullName evidence="9">30S ribosomal protein S5, chloroplastic</fullName>
    </alternativeName>
</protein>
<dbReference type="Pfam" id="PF00333">
    <property type="entry name" value="Ribosomal_S5"/>
    <property type="match status" value="1"/>
</dbReference>
<dbReference type="InterPro" id="IPR013810">
    <property type="entry name" value="Ribosomal_uS5_N"/>
</dbReference>
<evidence type="ECO:0000256" key="8">
    <source>
        <dbReference type="ARBA" id="ARBA00035156"/>
    </source>
</evidence>
<keyword evidence="5 10" id="KW-0689">Ribosomal protein</keyword>
<dbReference type="FunFam" id="3.30.230.10:FF:000002">
    <property type="entry name" value="30S ribosomal protein S5"/>
    <property type="match status" value="1"/>
</dbReference>
<comment type="similarity">
    <text evidence="2 11">Belongs to the universal ribosomal protein uS5 family.</text>
</comment>
<dbReference type="GO" id="GO:0005840">
    <property type="term" value="C:ribosome"/>
    <property type="evidence" value="ECO:0007669"/>
    <property type="project" value="UniProtKB-KW"/>
</dbReference>
<feature type="region of interest" description="Disordered" evidence="12">
    <location>
        <begin position="105"/>
        <end position="153"/>
    </location>
</feature>
<gene>
    <name evidence="14" type="ORF">R1sor_017317</name>
</gene>
<evidence type="ECO:0000256" key="2">
    <source>
        <dbReference type="ARBA" id="ARBA00008945"/>
    </source>
</evidence>
<evidence type="ECO:0000256" key="9">
    <source>
        <dbReference type="ARBA" id="ARBA00035347"/>
    </source>
</evidence>
<accession>A0ABD3IA32</accession>
<dbReference type="PANTHER" id="PTHR48277">
    <property type="entry name" value="MITOCHONDRIAL RIBOSOMAL PROTEIN S5"/>
    <property type="match status" value="1"/>
</dbReference>
<dbReference type="AlphaFoldDB" id="A0ABD3IA32"/>
<dbReference type="InterPro" id="IPR000851">
    <property type="entry name" value="Ribosomal_uS5"/>
</dbReference>
<evidence type="ECO:0000313" key="14">
    <source>
        <dbReference type="EMBL" id="KAL3699295.1"/>
    </source>
</evidence>
<dbReference type="GO" id="GO:1990904">
    <property type="term" value="C:ribonucleoprotein complex"/>
    <property type="evidence" value="ECO:0007669"/>
    <property type="project" value="UniProtKB-UniRule"/>
</dbReference>
<dbReference type="Pfam" id="PF03719">
    <property type="entry name" value="Ribosomal_S5_C"/>
    <property type="match status" value="1"/>
</dbReference>
<reference evidence="14 15" key="1">
    <citation type="submission" date="2024-09" db="EMBL/GenBank/DDBJ databases">
        <title>Chromosome-scale assembly of Riccia sorocarpa.</title>
        <authorList>
            <person name="Paukszto L."/>
        </authorList>
    </citation>
    <scope>NUCLEOTIDE SEQUENCE [LARGE SCALE GENOMIC DNA]</scope>
    <source>
        <strain evidence="14">LP-2024</strain>
        <tissue evidence="14">Aerial parts of the thallus</tissue>
    </source>
</reference>
<dbReference type="NCBIfam" id="TIGR01021">
    <property type="entry name" value="rpsE_bact"/>
    <property type="match status" value="1"/>
</dbReference>
<evidence type="ECO:0000256" key="11">
    <source>
        <dbReference type="RuleBase" id="RU003823"/>
    </source>
</evidence>
<comment type="caution">
    <text evidence="14">The sequence shown here is derived from an EMBL/GenBank/DDBJ whole genome shotgun (WGS) entry which is preliminary data.</text>
</comment>
<dbReference type="Gene3D" id="3.30.160.20">
    <property type="match status" value="1"/>
</dbReference>
<dbReference type="SUPFAM" id="SSF54768">
    <property type="entry name" value="dsRNA-binding domain-like"/>
    <property type="match status" value="1"/>
</dbReference>
<proteinExistence type="inferred from homology"/>
<keyword evidence="3" id="KW-0699">rRNA-binding</keyword>
<keyword evidence="6 10" id="KW-0687">Ribonucleoprotein</keyword>
<dbReference type="GO" id="GO:0003729">
    <property type="term" value="F:mRNA binding"/>
    <property type="evidence" value="ECO:0007669"/>
    <property type="project" value="UniProtKB-ARBA"/>
</dbReference>
<dbReference type="PROSITE" id="PS00585">
    <property type="entry name" value="RIBOSOMAL_S5"/>
    <property type="match status" value="1"/>
</dbReference>
<sequence>MAMAGALAQVTQTLSKASISCAAAPVSCPTSSSSSSRAVSLTSSLWCNTNSLKRRCENALPSSRAATGTTTSAVLLGDDYEESEEDIQAGYEALYGPAFGASKEKKWEATEDKDGDDDSAPQGRRRGRGASDDKLSKRDGDRSSRGGPKSEFEERVVQIRRVTKVVKGGKQLSFRAVVIVGDKKGKVGVGCAKAKEVITAVQKSSASAKRNLVTVPMTKYKTFPHRADGNYGAAHVVLRPASVGTGVIAGGAVRVVLELAGVENALGKQIGSENPLNNARAVVEAVTSMKQFREVARDRGIPMEELWK</sequence>
<dbReference type="GO" id="GO:0006412">
    <property type="term" value="P:translation"/>
    <property type="evidence" value="ECO:0007669"/>
    <property type="project" value="UniProtKB-ARBA"/>
</dbReference>
<evidence type="ECO:0000256" key="3">
    <source>
        <dbReference type="ARBA" id="ARBA00022730"/>
    </source>
</evidence>
<dbReference type="GO" id="GO:0042254">
    <property type="term" value="P:ribosome biogenesis"/>
    <property type="evidence" value="ECO:0007669"/>
    <property type="project" value="UniProtKB-ARBA"/>
</dbReference>
<evidence type="ECO:0000256" key="7">
    <source>
        <dbReference type="ARBA" id="ARBA00025844"/>
    </source>
</evidence>
<dbReference type="Proteomes" id="UP001633002">
    <property type="component" value="Unassembled WGS sequence"/>
</dbReference>
<dbReference type="GO" id="GO:0003735">
    <property type="term" value="F:structural constituent of ribosome"/>
    <property type="evidence" value="ECO:0007669"/>
    <property type="project" value="UniProtKB-UniRule"/>
</dbReference>